<protein>
    <submittedName>
        <fullName evidence="2">Uncharacterized protein</fullName>
    </submittedName>
</protein>
<dbReference type="AlphaFoldDB" id="A0A5P1EW39"/>
<dbReference type="Gramene" id="ONK69387">
    <property type="protein sequence ID" value="ONK69387"/>
    <property type="gene ID" value="A4U43_C05F22320"/>
</dbReference>
<evidence type="ECO:0000313" key="2">
    <source>
        <dbReference type="EMBL" id="ONK69387.1"/>
    </source>
</evidence>
<feature type="compositionally biased region" description="Basic residues" evidence="1">
    <location>
        <begin position="74"/>
        <end position="85"/>
    </location>
</feature>
<accession>A0A5P1EW39</accession>
<reference evidence="3" key="1">
    <citation type="journal article" date="2017" name="Nat. Commun.">
        <title>The asparagus genome sheds light on the origin and evolution of a young Y chromosome.</title>
        <authorList>
            <person name="Harkess A."/>
            <person name="Zhou J."/>
            <person name="Xu C."/>
            <person name="Bowers J.E."/>
            <person name="Van der Hulst R."/>
            <person name="Ayyampalayam S."/>
            <person name="Mercati F."/>
            <person name="Riccardi P."/>
            <person name="McKain M.R."/>
            <person name="Kakrana A."/>
            <person name="Tang H."/>
            <person name="Ray J."/>
            <person name="Groenendijk J."/>
            <person name="Arikit S."/>
            <person name="Mathioni S.M."/>
            <person name="Nakano M."/>
            <person name="Shan H."/>
            <person name="Telgmann-Rauber A."/>
            <person name="Kanno A."/>
            <person name="Yue Z."/>
            <person name="Chen H."/>
            <person name="Li W."/>
            <person name="Chen Y."/>
            <person name="Xu X."/>
            <person name="Zhang Y."/>
            <person name="Luo S."/>
            <person name="Chen H."/>
            <person name="Gao J."/>
            <person name="Mao Z."/>
            <person name="Pires J.C."/>
            <person name="Luo M."/>
            <person name="Kudrna D."/>
            <person name="Wing R.A."/>
            <person name="Meyers B.C."/>
            <person name="Yi K."/>
            <person name="Kong H."/>
            <person name="Lavrijsen P."/>
            <person name="Sunseri F."/>
            <person name="Falavigna A."/>
            <person name="Ye Y."/>
            <person name="Leebens-Mack J.H."/>
            <person name="Chen G."/>
        </authorList>
    </citation>
    <scope>NUCLEOTIDE SEQUENCE [LARGE SCALE GENOMIC DNA]</scope>
    <source>
        <strain evidence="3">cv. DH0086</strain>
    </source>
</reference>
<dbReference type="EMBL" id="CM007385">
    <property type="protein sequence ID" value="ONK69387.1"/>
    <property type="molecule type" value="Genomic_DNA"/>
</dbReference>
<keyword evidence="3" id="KW-1185">Reference proteome</keyword>
<feature type="region of interest" description="Disordered" evidence="1">
    <location>
        <begin position="40"/>
        <end position="111"/>
    </location>
</feature>
<dbReference type="Proteomes" id="UP000243459">
    <property type="component" value="Chromosome 5"/>
</dbReference>
<organism evidence="2 3">
    <name type="scientific">Asparagus officinalis</name>
    <name type="common">Garden asparagus</name>
    <dbReference type="NCBI Taxonomy" id="4686"/>
    <lineage>
        <taxon>Eukaryota</taxon>
        <taxon>Viridiplantae</taxon>
        <taxon>Streptophyta</taxon>
        <taxon>Embryophyta</taxon>
        <taxon>Tracheophyta</taxon>
        <taxon>Spermatophyta</taxon>
        <taxon>Magnoliopsida</taxon>
        <taxon>Liliopsida</taxon>
        <taxon>Asparagales</taxon>
        <taxon>Asparagaceae</taxon>
        <taxon>Asparagoideae</taxon>
        <taxon>Asparagus</taxon>
    </lineage>
</organism>
<name>A0A5P1EW39_ASPOF</name>
<sequence length="139" mass="14539">MIGDSVRLCSVSGSELKRRRPAVLERDASGGFVQAAEAEGLAAGSSGGGGSRCSEVWRPDRDAASGGGDAGTKAARRGRRRRRITRQPGDGSRSKGSKKFNGDGSAVNGENCRCLRKEGDELIGSQEKELDDDGVDGWA</sequence>
<gene>
    <name evidence="2" type="ORF">A4U43_C05F22320</name>
</gene>
<evidence type="ECO:0000256" key="1">
    <source>
        <dbReference type="SAM" id="MobiDB-lite"/>
    </source>
</evidence>
<proteinExistence type="predicted"/>
<evidence type="ECO:0000313" key="3">
    <source>
        <dbReference type="Proteomes" id="UP000243459"/>
    </source>
</evidence>